<comment type="caution">
    <text evidence="2">The sequence shown here is derived from an EMBL/GenBank/DDBJ whole genome shotgun (WGS) entry which is preliminary data.</text>
</comment>
<dbReference type="Proteomes" id="UP000320244">
    <property type="component" value="Unassembled WGS sequence"/>
</dbReference>
<sequence length="131" mass="14628">MSDDITFSGTFHHGEGEEPEGWVDGAPTSSTDQYCAFCATAHVGWVHPLDPAKIAYRAWGKGYTLPTFWALCERCEQLDQDRNDEAIVALMTVTNGADDVNEDIRKPLAVFRDADQGARRLEDSTDRDDFQ</sequence>
<evidence type="ECO:0000313" key="2">
    <source>
        <dbReference type="EMBL" id="TWP37434.1"/>
    </source>
</evidence>
<reference evidence="2 3" key="2">
    <citation type="submission" date="2019-08" db="EMBL/GenBank/DDBJ databases">
        <title>Jejuicoccus antrihumi gen. nov., sp. nov., a new member of the family Dermacoccaceae isolated from a cave.</title>
        <authorList>
            <person name="Schumann P."/>
            <person name="Kim I.S."/>
        </authorList>
    </citation>
    <scope>NUCLEOTIDE SEQUENCE [LARGE SCALE GENOMIC DNA]</scope>
    <source>
        <strain evidence="2 3">C5-26</strain>
    </source>
</reference>
<dbReference type="AlphaFoldDB" id="A0A563E6H2"/>
<dbReference type="OrthoDB" id="9798201at2"/>
<proteinExistence type="predicted"/>
<gene>
    <name evidence="2" type="ORF">FGL98_06725</name>
</gene>
<keyword evidence="3" id="KW-1185">Reference proteome</keyword>
<name>A0A563E6H2_9MICO</name>
<feature type="region of interest" description="Disordered" evidence="1">
    <location>
        <begin position="1"/>
        <end position="26"/>
    </location>
</feature>
<evidence type="ECO:0000256" key="1">
    <source>
        <dbReference type="SAM" id="MobiDB-lite"/>
    </source>
</evidence>
<protein>
    <submittedName>
        <fullName evidence="2">Uncharacterized protein</fullName>
    </submittedName>
</protein>
<dbReference type="RefSeq" id="WP_146315956.1">
    <property type="nucleotide sequence ID" value="NZ_VCQV01000006.1"/>
</dbReference>
<accession>A0A563E6H2</accession>
<dbReference type="EMBL" id="VCQV01000006">
    <property type="protein sequence ID" value="TWP37434.1"/>
    <property type="molecule type" value="Genomic_DNA"/>
</dbReference>
<organism evidence="2 3">
    <name type="scientific">Leekyejoonella antrihumi</name>
    <dbReference type="NCBI Taxonomy" id="1660198"/>
    <lineage>
        <taxon>Bacteria</taxon>
        <taxon>Bacillati</taxon>
        <taxon>Actinomycetota</taxon>
        <taxon>Actinomycetes</taxon>
        <taxon>Micrococcales</taxon>
        <taxon>Dermacoccaceae</taxon>
        <taxon>Leekyejoonella</taxon>
    </lineage>
</organism>
<evidence type="ECO:0000313" key="3">
    <source>
        <dbReference type="Proteomes" id="UP000320244"/>
    </source>
</evidence>
<reference evidence="2 3" key="1">
    <citation type="submission" date="2019-05" db="EMBL/GenBank/DDBJ databases">
        <authorList>
            <person name="Lee S.D."/>
        </authorList>
    </citation>
    <scope>NUCLEOTIDE SEQUENCE [LARGE SCALE GENOMIC DNA]</scope>
    <source>
        <strain evidence="2 3">C5-26</strain>
    </source>
</reference>